<dbReference type="PROSITE" id="PS01174">
    <property type="entry name" value="LIPASE_GDXG_SER"/>
    <property type="match status" value="1"/>
</dbReference>
<name>A0A1H1WY08_9ACTN</name>
<evidence type="ECO:0000256" key="2">
    <source>
        <dbReference type="ARBA" id="ARBA00022801"/>
    </source>
</evidence>
<evidence type="ECO:0000313" key="5">
    <source>
        <dbReference type="EMBL" id="SDT01099.1"/>
    </source>
</evidence>
<gene>
    <name evidence="5" type="ORF">SAMN04488570_3287</name>
</gene>
<protein>
    <submittedName>
        <fullName evidence="5">Acetyl esterase</fullName>
    </submittedName>
</protein>
<accession>A0A1H1WY08</accession>
<dbReference type="InterPro" id="IPR050300">
    <property type="entry name" value="GDXG_lipolytic_enzyme"/>
</dbReference>
<evidence type="ECO:0000256" key="3">
    <source>
        <dbReference type="PROSITE-ProRule" id="PRU10038"/>
    </source>
</evidence>
<dbReference type="PROSITE" id="PS01173">
    <property type="entry name" value="LIPASE_GDXG_HIS"/>
    <property type="match status" value="1"/>
</dbReference>
<evidence type="ECO:0000256" key="1">
    <source>
        <dbReference type="ARBA" id="ARBA00010515"/>
    </source>
</evidence>
<evidence type="ECO:0000313" key="6">
    <source>
        <dbReference type="Proteomes" id="UP000198859"/>
    </source>
</evidence>
<feature type="active site" evidence="3">
    <location>
        <position position="195"/>
    </location>
</feature>
<feature type="domain" description="Alpha/beta hydrolase fold-3" evidence="4">
    <location>
        <begin position="117"/>
        <end position="324"/>
    </location>
</feature>
<sequence>MTDLRFRAEQLLLRTVMGLPPAVQRRLRGRPRRLDGLELAPELQLMLAVQKLGRIPDMSTLPLEEARESYRRLTLMVGGRPPVAAYRDLRVQGATGPVRARLYTPTACVGEAASPTVLFLHGGGWMYGDLDTHDAACRVLAESGGVQVLSVEYRRTPEDRFPAASDDCKAAYRWLVEHAEEVGADTARLAVAGDSAGGALAASTAVHAAEQGLPMKLQLLIYPGTDWVEVSRSRELFGPEGLVLTQAFLDGARENFFGPDPDPHHPDASALRRVDFPEGLAPAQVVTAGFDPLRDEGEAYAELLEKQGVEVDLTRYASMVHGFVHFVGVGHECPAYVREIGERLGAALR</sequence>
<dbReference type="Gene3D" id="3.40.50.1820">
    <property type="entry name" value="alpha/beta hydrolase"/>
    <property type="match status" value="1"/>
</dbReference>
<dbReference type="EMBL" id="LT629757">
    <property type="protein sequence ID" value="SDT01099.1"/>
    <property type="molecule type" value="Genomic_DNA"/>
</dbReference>
<comment type="similarity">
    <text evidence="1">Belongs to the 'GDXG' lipolytic enzyme family.</text>
</comment>
<dbReference type="GO" id="GO:0016787">
    <property type="term" value="F:hydrolase activity"/>
    <property type="evidence" value="ECO:0007669"/>
    <property type="project" value="UniProtKB-KW"/>
</dbReference>
<keyword evidence="6" id="KW-1185">Reference proteome</keyword>
<dbReference type="STRING" id="642780.SAMN04488570_3287"/>
<dbReference type="InterPro" id="IPR002168">
    <property type="entry name" value="Lipase_GDXG_HIS_AS"/>
</dbReference>
<reference evidence="6" key="1">
    <citation type="submission" date="2016-10" db="EMBL/GenBank/DDBJ databases">
        <authorList>
            <person name="Varghese N."/>
            <person name="Submissions S."/>
        </authorList>
    </citation>
    <scope>NUCLEOTIDE SEQUENCE [LARGE SCALE GENOMIC DNA]</scope>
    <source>
        <strain evidence="6">DSM 22127</strain>
    </source>
</reference>
<proteinExistence type="inferred from homology"/>
<dbReference type="SUPFAM" id="SSF53474">
    <property type="entry name" value="alpha/beta-Hydrolases"/>
    <property type="match status" value="1"/>
</dbReference>
<evidence type="ECO:0000259" key="4">
    <source>
        <dbReference type="Pfam" id="PF07859"/>
    </source>
</evidence>
<dbReference type="Proteomes" id="UP000198859">
    <property type="component" value="Chromosome I"/>
</dbReference>
<keyword evidence="2" id="KW-0378">Hydrolase</keyword>
<dbReference type="PANTHER" id="PTHR48081">
    <property type="entry name" value="AB HYDROLASE SUPERFAMILY PROTEIN C4A8.06C"/>
    <property type="match status" value="1"/>
</dbReference>
<dbReference type="Pfam" id="PF07859">
    <property type="entry name" value="Abhydrolase_3"/>
    <property type="match status" value="1"/>
</dbReference>
<dbReference type="InterPro" id="IPR013094">
    <property type="entry name" value="AB_hydrolase_3"/>
</dbReference>
<organism evidence="5 6">
    <name type="scientific">Nocardioides scoriae</name>
    <dbReference type="NCBI Taxonomy" id="642780"/>
    <lineage>
        <taxon>Bacteria</taxon>
        <taxon>Bacillati</taxon>
        <taxon>Actinomycetota</taxon>
        <taxon>Actinomycetes</taxon>
        <taxon>Propionibacteriales</taxon>
        <taxon>Nocardioidaceae</taxon>
        <taxon>Nocardioides</taxon>
    </lineage>
</organism>
<dbReference type="InterPro" id="IPR033140">
    <property type="entry name" value="Lipase_GDXG_put_SER_AS"/>
</dbReference>
<dbReference type="RefSeq" id="WP_231916920.1">
    <property type="nucleotide sequence ID" value="NZ_LT629757.1"/>
</dbReference>
<dbReference type="AlphaFoldDB" id="A0A1H1WY08"/>
<dbReference type="InterPro" id="IPR029058">
    <property type="entry name" value="AB_hydrolase_fold"/>
</dbReference>
<dbReference type="PANTHER" id="PTHR48081:SF8">
    <property type="entry name" value="ALPHA_BETA HYDROLASE FOLD-3 DOMAIN-CONTAINING PROTEIN-RELATED"/>
    <property type="match status" value="1"/>
</dbReference>